<dbReference type="Proteomes" id="UP001602245">
    <property type="component" value="Unassembled WGS sequence"/>
</dbReference>
<name>A0ABW6WB73_9ACTN</name>
<dbReference type="InterPro" id="IPR041796">
    <property type="entry name" value="Mre11_N"/>
</dbReference>
<dbReference type="InterPro" id="IPR029052">
    <property type="entry name" value="Metallo-depent_PP-like"/>
</dbReference>
<reference evidence="3 4" key="1">
    <citation type="submission" date="2024-10" db="EMBL/GenBank/DDBJ databases">
        <title>The Natural Products Discovery Center: Release of the First 8490 Sequenced Strains for Exploring Actinobacteria Biosynthetic Diversity.</title>
        <authorList>
            <person name="Kalkreuter E."/>
            <person name="Kautsar S.A."/>
            <person name="Yang D."/>
            <person name="Bader C.D."/>
            <person name="Teijaro C.N."/>
            <person name="Fluegel L."/>
            <person name="Davis C.M."/>
            <person name="Simpson J.R."/>
            <person name="Lauterbach L."/>
            <person name="Steele A.D."/>
            <person name="Gui C."/>
            <person name="Meng S."/>
            <person name="Li G."/>
            <person name="Viehrig K."/>
            <person name="Ye F."/>
            <person name="Su P."/>
            <person name="Kiefer A.F."/>
            <person name="Nichols A."/>
            <person name="Cepeda A.J."/>
            <person name="Yan W."/>
            <person name="Fan B."/>
            <person name="Jiang Y."/>
            <person name="Adhikari A."/>
            <person name="Zheng C.-J."/>
            <person name="Schuster L."/>
            <person name="Cowan T.M."/>
            <person name="Smanski M.J."/>
            <person name="Chevrette M.G."/>
            <person name="De Carvalho L.P.S."/>
            <person name="Shen B."/>
        </authorList>
    </citation>
    <scope>NUCLEOTIDE SEQUENCE [LARGE SCALE GENOMIC DNA]</scope>
    <source>
        <strain evidence="3 4">NPDC000087</strain>
    </source>
</reference>
<dbReference type="GO" id="GO:0004527">
    <property type="term" value="F:exonuclease activity"/>
    <property type="evidence" value="ECO:0007669"/>
    <property type="project" value="UniProtKB-KW"/>
</dbReference>
<keyword evidence="3" id="KW-0540">Nuclease</keyword>
<accession>A0ABW6WB73</accession>
<dbReference type="Pfam" id="PF00149">
    <property type="entry name" value="Metallophos"/>
    <property type="match status" value="1"/>
</dbReference>
<gene>
    <name evidence="3" type="ORF">ACFY35_08985</name>
</gene>
<evidence type="ECO:0000313" key="4">
    <source>
        <dbReference type="Proteomes" id="UP001602245"/>
    </source>
</evidence>
<dbReference type="PANTHER" id="PTHR30337:SF7">
    <property type="entry name" value="PHOSPHOESTERASE"/>
    <property type="match status" value="1"/>
</dbReference>
<sequence length="240" mass="24961">MAGPRDGVVAVTAGREARLLHTSDLHVGSSLLAEHGLAGVRAVADAATRAEADAVLIAGDLFDHARVPDALIADCLRELRRIRCPLVIAPGNHDLTAPGSVYDRVDLRRAGEAVTLARDPDGEHVTLGAVSIWCRGFLSHEPSFRPLGGYRPGPGDGWQVAMAHGHYARPGAAPRSSPIHSTEIAATGCAYVALGHWHHFEEVSSGGVAACYSGAPGESGSVNLVTLAPGRGAEIVRTPC</sequence>
<proteinExistence type="predicted"/>
<evidence type="ECO:0000313" key="3">
    <source>
        <dbReference type="EMBL" id="MFF5289560.1"/>
    </source>
</evidence>
<dbReference type="RefSeq" id="WP_084699553.1">
    <property type="nucleotide sequence ID" value="NZ_JBIAZU010000002.1"/>
</dbReference>
<dbReference type="PANTHER" id="PTHR30337">
    <property type="entry name" value="COMPONENT OF ATP-DEPENDENT DSDNA EXONUCLEASE"/>
    <property type="match status" value="1"/>
</dbReference>
<dbReference type="CDD" id="cd00840">
    <property type="entry name" value="MPP_Mre11_N"/>
    <property type="match status" value="1"/>
</dbReference>
<dbReference type="Gene3D" id="3.60.21.10">
    <property type="match status" value="2"/>
</dbReference>
<evidence type="ECO:0000259" key="2">
    <source>
        <dbReference type="Pfam" id="PF00149"/>
    </source>
</evidence>
<keyword evidence="1" id="KW-0378">Hydrolase</keyword>
<dbReference type="SUPFAM" id="SSF56300">
    <property type="entry name" value="Metallo-dependent phosphatases"/>
    <property type="match status" value="1"/>
</dbReference>
<keyword evidence="4" id="KW-1185">Reference proteome</keyword>
<organism evidence="3 4">
    <name type="scientific">Paractinoplanes globisporus</name>
    <dbReference type="NCBI Taxonomy" id="113565"/>
    <lineage>
        <taxon>Bacteria</taxon>
        <taxon>Bacillati</taxon>
        <taxon>Actinomycetota</taxon>
        <taxon>Actinomycetes</taxon>
        <taxon>Micromonosporales</taxon>
        <taxon>Micromonosporaceae</taxon>
        <taxon>Paractinoplanes</taxon>
    </lineage>
</organism>
<evidence type="ECO:0000256" key="1">
    <source>
        <dbReference type="ARBA" id="ARBA00022801"/>
    </source>
</evidence>
<comment type="caution">
    <text evidence="3">The sequence shown here is derived from an EMBL/GenBank/DDBJ whole genome shotgun (WGS) entry which is preliminary data.</text>
</comment>
<dbReference type="EMBL" id="JBIAZU010000002">
    <property type="protein sequence ID" value="MFF5289560.1"/>
    <property type="molecule type" value="Genomic_DNA"/>
</dbReference>
<feature type="domain" description="Calcineurin-like phosphoesterase" evidence="2">
    <location>
        <begin position="18"/>
        <end position="199"/>
    </location>
</feature>
<dbReference type="InterPro" id="IPR050535">
    <property type="entry name" value="DNA_Repair-Maintenance_Comp"/>
</dbReference>
<protein>
    <submittedName>
        <fullName evidence="3">Exonuclease SbcCD subunit D</fullName>
    </submittedName>
</protein>
<dbReference type="InterPro" id="IPR004843">
    <property type="entry name" value="Calcineurin-like_PHP"/>
</dbReference>
<keyword evidence="3" id="KW-0269">Exonuclease</keyword>